<dbReference type="SMART" id="SM00559">
    <property type="entry name" value="Ku78"/>
    <property type="match status" value="1"/>
</dbReference>
<dbReference type="PIRSF" id="PIRSF006493">
    <property type="entry name" value="Prok_Ku"/>
    <property type="match status" value="1"/>
</dbReference>
<keyword evidence="2" id="KW-0234">DNA repair</keyword>
<evidence type="ECO:0000256" key="1">
    <source>
        <dbReference type="ARBA" id="ARBA00023125"/>
    </source>
</evidence>
<dbReference type="Pfam" id="PF02735">
    <property type="entry name" value="Ku"/>
    <property type="match status" value="1"/>
</dbReference>
<reference evidence="4 5" key="1">
    <citation type="submission" date="2019-08" db="EMBL/GenBank/DDBJ databases">
        <title>Complete genome sequence of Thermosulfurimonas marina SU872T, an anaerobic thermophilic chemolithoautotrophic bacterium isolated from a shallow marine hydrothermal vent.</title>
        <authorList>
            <person name="Allioux M."/>
            <person name="Jebbar M."/>
            <person name="Slobodkina G."/>
            <person name="Slobodkin A."/>
            <person name="Moalic Y."/>
            <person name="Frolova A."/>
            <person name="Shao Z."/>
            <person name="Alain K."/>
        </authorList>
    </citation>
    <scope>NUCLEOTIDE SEQUENCE [LARGE SCALE GENOMIC DNA]</scope>
    <source>
        <strain evidence="4 5">SU872</strain>
    </source>
</reference>
<keyword evidence="5" id="KW-1185">Reference proteome</keyword>
<feature type="domain" description="Ku" evidence="3">
    <location>
        <begin position="52"/>
        <end position="181"/>
    </location>
</feature>
<dbReference type="GO" id="GO:0006310">
    <property type="term" value="P:DNA recombination"/>
    <property type="evidence" value="ECO:0007669"/>
    <property type="project" value="UniProtKB-KW"/>
</dbReference>
<name>A0A6H1WTB2_9BACT</name>
<dbReference type="NCBIfam" id="TIGR02772">
    <property type="entry name" value="Ku_bact"/>
    <property type="match status" value="1"/>
</dbReference>
<dbReference type="Proteomes" id="UP000501253">
    <property type="component" value="Chromosome"/>
</dbReference>
<dbReference type="HAMAP" id="MF_01875">
    <property type="entry name" value="Prokaryotic_Ku"/>
    <property type="match status" value="1"/>
</dbReference>
<organism evidence="4 5">
    <name type="scientific">Thermosulfurimonas marina</name>
    <dbReference type="NCBI Taxonomy" id="2047767"/>
    <lineage>
        <taxon>Bacteria</taxon>
        <taxon>Pseudomonadati</taxon>
        <taxon>Thermodesulfobacteriota</taxon>
        <taxon>Thermodesulfobacteria</taxon>
        <taxon>Thermodesulfobacteriales</taxon>
        <taxon>Thermodesulfobacteriaceae</taxon>
        <taxon>Thermosulfurimonas</taxon>
    </lineage>
</organism>
<dbReference type="GO" id="GO:0006303">
    <property type="term" value="P:double-strand break repair via nonhomologous end joining"/>
    <property type="evidence" value="ECO:0007669"/>
    <property type="project" value="UniProtKB-UniRule"/>
</dbReference>
<dbReference type="GO" id="GO:0003690">
    <property type="term" value="F:double-stranded DNA binding"/>
    <property type="evidence" value="ECO:0007669"/>
    <property type="project" value="UniProtKB-UniRule"/>
</dbReference>
<comment type="subunit">
    <text evidence="2">Homodimer. Interacts with LigD.</text>
</comment>
<dbReference type="InterPro" id="IPR006164">
    <property type="entry name" value="DNA_bd_Ku70/Ku80"/>
</dbReference>
<dbReference type="KEGG" id="tmai:FVE67_06175"/>
<keyword evidence="1 2" id="KW-0238">DNA-binding</keyword>
<gene>
    <name evidence="2" type="primary">ku</name>
    <name evidence="4" type="ORF">FVE67_06175</name>
</gene>
<evidence type="ECO:0000313" key="5">
    <source>
        <dbReference type="Proteomes" id="UP000501253"/>
    </source>
</evidence>
<dbReference type="SUPFAM" id="SSF100939">
    <property type="entry name" value="SPOC domain-like"/>
    <property type="match status" value="1"/>
</dbReference>
<evidence type="ECO:0000256" key="2">
    <source>
        <dbReference type="HAMAP-Rule" id="MF_01875"/>
    </source>
</evidence>
<comment type="function">
    <text evidence="2">With LigD forms a non-homologous end joining (NHEJ) DNA repair enzyme, which repairs dsDNA breaks with reduced fidelity. Binds linear dsDNA with 5'- and 3'- overhangs but not closed circular dsDNA nor ssDNA. Recruits and stimulates the ligase activity of LigD.</text>
</comment>
<protein>
    <recommendedName>
        <fullName evidence="2">Non-homologous end joining protein Ku</fullName>
    </recommendedName>
</protein>
<accession>A0A6H1WTB2</accession>
<dbReference type="Gene3D" id="2.40.290.10">
    <property type="match status" value="1"/>
</dbReference>
<dbReference type="AlphaFoldDB" id="A0A6H1WTB2"/>
<dbReference type="RefSeq" id="WP_168719761.1">
    <property type="nucleotide sequence ID" value="NZ_CP042909.1"/>
</dbReference>
<sequence>MKALWSGVLKIGLVTIPVKLYQAVVKRSLSFHLVHKGCGSRINYLKYCPRCGRTLEDEEIQRAYFLDKEHFVIIEDEELENLRPASTKTLEIRSFVKPEEVPPIYYGDPYYLLPDGEGAREAFEVFYLAMERRGRAALGSAVIRQREHPFLLRPYEGKLLAASLHFQHEVVAAEELGLTLEEEKVDPRYLRLAEELVESFTEPFRPETLVDHYTQALLELIEAKAKGERYEVRPEEERAKVISFMEALEASLREADRRKRLKKAA</sequence>
<keyword evidence="2" id="KW-0227">DNA damage</keyword>
<comment type="similarity">
    <text evidence="2">Belongs to the prokaryotic Ku family.</text>
</comment>
<keyword evidence="2" id="KW-0233">DNA recombination</keyword>
<dbReference type="InterPro" id="IPR016194">
    <property type="entry name" value="SPOC-like_C_dom_sf"/>
</dbReference>
<evidence type="ECO:0000259" key="3">
    <source>
        <dbReference type="SMART" id="SM00559"/>
    </source>
</evidence>
<proteinExistence type="inferred from homology"/>
<dbReference type="PANTHER" id="PTHR41251:SF1">
    <property type="entry name" value="NON-HOMOLOGOUS END JOINING PROTEIN KU"/>
    <property type="match status" value="1"/>
</dbReference>
<dbReference type="InterPro" id="IPR009187">
    <property type="entry name" value="Prok_Ku"/>
</dbReference>
<dbReference type="EMBL" id="CP042909">
    <property type="protein sequence ID" value="QJA06411.1"/>
    <property type="molecule type" value="Genomic_DNA"/>
</dbReference>
<dbReference type="PANTHER" id="PTHR41251">
    <property type="entry name" value="NON-HOMOLOGOUS END JOINING PROTEIN KU"/>
    <property type="match status" value="1"/>
</dbReference>
<evidence type="ECO:0000313" key="4">
    <source>
        <dbReference type="EMBL" id="QJA06411.1"/>
    </source>
</evidence>